<sequence>MPRNKEPQSKEAITQVTNHRALALLSQCQQYVDQVFRQSSICSIDSSTRHAAACENKKRKRASPFAYGSDRQFSEHLAHPTTPTQELLPMLNGELRHHQLNGVRWLISLYSSGRNGILSDELEADRQTQVVGFLAYLKSKGSSGPFLIASSGSSLSSWSSELQRLLPGVVVHTYSPSAGGREVLQHLCTPPAGDGTSVTPAVILVSHETFASARRQLLHHSFKHIVVDASGKEGSLGKLLAGLHGQTLPSVLLLTSENPAHSQPLEGLWPLLHLVLPDVWSAVQSAVTDMTELCDKAPSTDTAAASAKEHVIGQVKDLVDRFVLSRRADEVDISQPRRNTEINLYDYFANIDA</sequence>
<dbReference type="GO" id="GO:0005524">
    <property type="term" value="F:ATP binding"/>
    <property type="evidence" value="ECO:0007669"/>
    <property type="project" value="InterPro"/>
</dbReference>
<dbReference type="InterPro" id="IPR027417">
    <property type="entry name" value="P-loop_NTPase"/>
</dbReference>
<dbReference type="InterPro" id="IPR000330">
    <property type="entry name" value="SNF2_N"/>
</dbReference>
<dbReference type="PANTHER" id="PTHR10799">
    <property type="entry name" value="SNF2/RAD54 HELICASE FAMILY"/>
    <property type="match status" value="1"/>
</dbReference>
<dbReference type="AlphaFoldDB" id="A0A7S2VVA7"/>
<reference evidence="2" key="1">
    <citation type="submission" date="2021-01" db="EMBL/GenBank/DDBJ databases">
        <authorList>
            <person name="Corre E."/>
            <person name="Pelletier E."/>
            <person name="Niang G."/>
            <person name="Scheremetjew M."/>
            <person name="Finn R."/>
            <person name="Kale V."/>
            <person name="Holt S."/>
            <person name="Cochrane G."/>
            <person name="Meng A."/>
            <person name="Brown T."/>
            <person name="Cohen L."/>
        </authorList>
    </citation>
    <scope>NUCLEOTIDE SEQUENCE</scope>
    <source>
        <strain evidence="2">SAG 11-48b</strain>
    </source>
</reference>
<organism evidence="2">
    <name type="scientific">Chlamydomonas chlamydogama</name>
    <dbReference type="NCBI Taxonomy" id="225041"/>
    <lineage>
        <taxon>Eukaryota</taxon>
        <taxon>Viridiplantae</taxon>
        <taxon>Chlorophyta</taxon>
        <taxon>core chlorophytes</taxon>
        <taxon>Chlorophyceae</taxon>
        <taxon>CS clade</taxon>
        <taxon>Chlamydomonadales</taxon>
        <taxon>Chlamydomonadaceae</taxon>
        <taxon>Chlamydomonas</taxon>
    </lineage>
</organism>
<dbReference type="InterPro" id="IPR038718">
    <property type="entry name" value="SNF2-like_sf"/>
</dbReference>
<dbReference type="Gene3D" id="3.40.50.10810">
    <property type="entry name" value="Tandem AAA-ATPase domain"/>
    <property type="match status" value="1"/>
</dbReference>
<accession>A0A7S2VVA7</accession>
<evidence type="ECO:0000313" key="2">
    <source>
        <dbReference type="EMBL" id="CAD9652395.1"/>
    </source>
</evidence>
<evidence type="ECO:0000259" key="1">
    <source>
        <dbReference type="Pfam" id="PF00176"/>
    </source>
</evidence>
<dbReference type="EMBL" id="HBHD01001959">
    <property type="protein sequence ID" value="CAD9652395.1"/>
    <property type="molecule type" value="Transcribed_RNA"/>
</dbReference>
<proteinExistence type="predicted"/>
<gene>
    <name evidence="2" type="ORF">CCHL1392_LOCUS1070</name>
</gene>
<dbReference type="Pfam" id="PF00176">
    <property type="entry name" value="SNF2-rel_dom"/>
    <property type="match status" value="1"/>
</dbReference>
<feature type="domain" description="SNF2 N-terminal" evidence="1">
    <location>
        <begin position="98"/>
        <end position="342"/>
    </location>
</feature>
<protein>
    <recommendedName>
        <fullName evidence="1">SNF2 N-terminal domain-containing protein</fullName>
    </recommendedName>
</protein>
<dbReference type="SUPFAM" id="SSF52540">
    <property type="entry name" value="P-loop containing nucleoside triphosphate hydrolases"/>
    <property type="match status" value="1"/>
</dbReference>
<name>A0A7S2VVA7_9CHLO</name>